<sequence length="292" mass="30008">MSFLRAALVAPALLLVRSALGQLTAPGCQTGWEWSFNTLGQDPCTVVAYLESTCFGGTFSIPALTPGHHYTGPSDAQDGNPCSCNSVSYNLISACDACQGSVWTQWSEWSLNCTQVAPAGTYPFNIPAGTRVPHWAYLDTTKNDTWNNFTAFATGDSPESTATALPSTATSGQSSATSTSAGTGGAGPGSSPGAQSGGATTTGHHSSHAGAIAGGVVGGIVGLALLAGIAAWLVRRNRQNRKAPGEDAHGDMAQAGFSSFSPTAPETPQKYYVRDSDSCGLGVHISGQMVRW</sequence>
<gene>
    <name evidence="1" type="ORF">FA95DRAFT_1679988</name>
</gene>
<dbReference type="EMBL" id="MU275933">
    <property type="protein sequence ID" value="KAI0046152.1"/>
    <property type="molecule type" value="Genomic_DNA"/>
</dbReference>
<protein>
    <submittedName>
        <fullName evidence="1">Uncharacterized protein</fullName>
    </submittedName>
</protein>
<reference evidence="1" key="2">
    <citation type="journal article" date="2022" name="New Phytol.">
        <title>Evolutionary transition to the ectomycorrhizal habit in the genomes of a hyperdiverse lineage of mushroom-forming fungi.</title>
        <authorList>
            <person name="Looney B."/>
            <person name="Miyauchi S."/>
            <person name="Morin E."/>
            <person name="Drula E."/>
            <person name="Courty P.E."/>
            <person name="Kohler A."/>
            <person name="Kuo A."/>
            <person name="LaButti K."/>
            <person name="Pangilinan J."/>
            <person name="Lipzen A."/>
            <person name="Riley R."/>
            <person name="Andreopoulos W."/>
            <person name="He G."/>
            <person name="Johnson J."/>
            <person name="Nolan M."/>
            <person name="Tritt A."/>
            <person name="Barry K.W."/>
            <person name="Grigoriev I.V."/>
            <person name="Nagy L.G."/>
            <person name="Hibbett D."/>
            <person name="Henrissat B."/>
            <person name="Matheny P.B."/>
            <person name="Labbe J."/>
            <person name="Martin F.M."/>
        </authorList>
    </citation>
    <scope>NUCLEOTIDE SEQUENCE</scope>
    <source>
        <strain evidence="1">FP105234-sp</strain>
    </source>
</reference>
<evidence type="ECO:0000313" key="2">
    <source>
        <dbReference type="Proteomes" id="UP000814033"/>
    </source>
</evidence>
<name>A0ACB8RQF7_9AGAM</name>
<keyword evidence="2" id="KW-1185">Reference proteome</keyword>
<reference evidence="1" key="1">
    <citation type="submission" date="2021-02" db="EMBL/GenBank/DDBJ databases">
        <authorList>
            <consortium name="DOE Joint Genome Institute"/>
            <person name="Ahrendt S."/>
            <person name="Looney B.P."/>
            <person name="Miyauchi S."/>
            <person name="Morin E."/>
            <person name="Drula E."/>
            <person name="Courty P.E."/>
            <person name="Chicoki N."/>
            <person name="Fauchery L."/>
            <person name="Kohler A."/>
            <person name="Kuo A."/>
            <person name="Labutti K."/>
            <person name="Pangilinan J."/>
            <person name="Lipzen A."/>
            <person name="Riley R."/>
            <person name="Andreopoulos W."/>
            <person name="He G."/>
            <person name="Johnson J."/>
            <person name="Barry K.W."/>
            <person name="Grigoriev I.V."/>
            <person name="Nagy L."/>
            <person name="Hibbett D."/>
            <person name="Henrissat B."/>
            <person name="Matheny P.B."/>
            <person name="Labbe J."/>
            <person name="Martin F."/>
        </authorList>
    </citation>
    <scope>NUCLEOTIDE SEQUENCE</scope>
    <source>
        <strain evidence="1">FP105234-sp</strain>
    </source>
</reference>
<proteinExistence type="predicted"/>
<comment type="caution">
    <text evidence="1">The sequence shown here is derived from an EMBL/GenBank/DDBJ whole genome shotgun (WGS) entry which is preliminary data.</text>
</comment>
<organism evidence="1 2">
    <name type="scientific">Auriscalpium vulgare</name>
    <dbReference type="NCBI Taxonomy" id="40419"/>
    <lineage>
        <taxon>Eukaryota</taxon>
        <taxon>Fungi</taxon>
        <taxon>Dikarya</taxon>
        <taxon>Basidiomycota</taxon>
        <taxon>Agaricomycotina</taxon>
        <taxon>Agaricomycetes</taxon>
        <taxon>Russulales</taxon>
        <taxon>Auriscalpiaceae</taxon>
        <taxon>Auriscalpium</taxon>
    </lineage>
</organism>
<dbReference type="Proteomes" id="UP000814033">
    <property type="component" value="Unassembled WGS sequence"/>
</dbReference>
<evidence type="ECO:0000313" key="1">
    <source>
        <dbReference type="EMBL" id="KAI0046152.1"/>
    </source>
</evidence>
<accession>A0ACB8RQF7</accession>